<organism evidence="4 5">
    <name type="scientific">Corynebacterium variabile</name>
    <dbReference type="NCBI Taxonomy" id="1727"/>
    <lineage>
        <taxon>Bacteria</taxon>
        <taxon>Bacillati</taxon>
        <taxon>Actinomycetota</taxon>
        <taxon>Actinomycetes</taxon>
        <taxon>Mycobacteriales</taxon>
        <taxon>Corynebacteriaceae</taxon>
        <taxon>Corynebacterium</taxon>
    </lineage>
</organism>
<dbReference type="GO" id="GO:0019305">
    <property type="term" value="P:dTDP-rhamnose biosynthetic process"/>
    <property type="evidence" value="ECO:0007669"/>
    <property type="project" value="TreeGrafter"/>
</dbReference>
<dbReference type="SUPFAM" id="SSF51182">
    <property type="entry name" value="RmlC-like cupins"/>
    <property type="match status" value="1"/>
</dbReference>
<dbReference type="GO" id="GO:0005829">
    <property type="term" value="C:cytosol"/>
    <property type="evidence" value="ECO:0007669"/>
    <property type="project" value="TreeGrafter"/>
</dbReference>
<dbReference type="InterPro" id="IPR014710">
    <property type="entry name" value="RmlC-like_jellyroll"/>
</dbReference>
<evidence type="ECO:0000256" key="1">
    <source>
        <dbReference type="ARBA" id="ARBA00010154"/>
    </source>
</evidence>
<dbReference type="Pfam" id="PF00908">
    <property type="entry name" value="dTDP_sugar_isom"/>
    <property type="match status" value="1"/>
</dbReference>
<proteinExistence type="inferred from homology"/>
<comment type="caution">
    <text evidence="4">The sequence shown here is derived from an EMBL/GenBank/DDBJ whole genome shotgun (WGS) entry which is preliminary data.</text>
</comment>
<dbReference type="Proteomes" id="UP000319986">
    <property type="component" value="Unassembled WGS sequence"/>
</dbReference>
<name>A0A4Y4C515_9CORY</name>
<dbReference type="PANTHER" id="PTHR21047:SF2">
    <property type="entry name" value="THYMIDINE DIPHOSPHO-4-KETO-RHAMNOSE 3,5-EPIMERASE"/>
    <property type="match status" value="1"/>
</dbReference>
<evidence type="ECO:0000313" key="5">
    <source>
        <dbReference type="Proteomes" id="UP000319986"/>
    </source>
</evidence>
<dbReference type="CDD" id="cd00438">
    <property type="entry name" value="cupin_RmlC"/>
    <property type="match status" value="1"/>
</dbReference>
<dbReference type="GO" id="GO:0000271">
    <property type="term" value="P:polysaccharide biosynthetic process"/>
    <property type="evidence" value="ECO:0007669"/>
    <property type="project" value="TreeGrafter"/>
</dbReference>
<feature type="active site" description="Proton donor" evidence="2">
    <location>
        <position position="146"/>
    </location>
</feature>
<evidence type="ECO:0000313" key="4">
    <source>
        <dbReference type="EMBL" id="GEC86454.1"/>
    </source>
</evidence>
<reference evidence="4 5" key="1">
    <citation type="submission" date="2019-06" db="EMBL/GenBank/DDBJ databases">
        <title>Whole genome shotgun sequence of Corynebacterium variabile NBRC 15286.</title>
        <authorList>
            <person name="Hosoyama A."/>
            <person name="Uohara A."/>
            <person name="Ohji S."/>
            <person name="Ichikawa N."/>
        </authorList>
    </citation>
    <scope>NUCLEOTIDE SEQUENCE [LARGE SCALE GENOMIC DNA]</scope>
    <source>
        <strain evidence="4 5">NBRC 15286</strain>
    </source>
</reference>
<evidence type="ECO:0000256" key="3">
    <source>
        <dbReference type="PIRSR" id="PIRSR600888-3"/>
    </source>
</evidence>
<protein>
    <submittedName>
        <fullName evidence="4">dTDP-4-dehydrorhamnose 3,5-epimerase</fullName>
    </submittedName>
</protein>
<dbReference type="AlphaFoldDB" id="A0A4Y4C515"/>
<dbReference type="Gene3D" id="2.60.120.10">
    <property type="entry name" value="Jelly Rolls"/>
    <property type="match status" value="1"/>
</dbReference>
<evidence type="ECO:0000256" key="2">
    <source>
        <dbReference type="PIRSR" id="PIRSR600888-1"/>
    </source>
</evidence>
<sequence length="230" mass="25078">MVMSEFSGIPDEPGIYGLPLSGTWVNTPRIFPDDRGTFLEWFRADAVAEKLGYPLDLPQANLSTSVEGVVRGIHYADVPPGQAKYVTCVAGRILDVIVDLRRGSTTFGRHIVVELSAENRRGLYLPVGMGHGFVVPEGSGPATVCYLVSESYNPDAEHGVNPLDPKLGIDWSVAGLADSDLVLSDKDRDAPGYREVEASLPSYSECRGWEQELRHDWEAATAEAEGWEGE</sequence>
<comment type="similarity">
    <text evidence="1">Belongs to the dTDP-4-dehydrorhamnose 3,5-epimerase family.</text>
</comment>
<gene>
    <name evidence="4" type="primary">rfbC</name>
    <name evidence="4" type="ORF">CVA01_17680</name>
</gene>
<feature type="site" description="Participates in a stacking interaction with the thymidine ring of dTDP-4-oxo-6-deoxyglucose" evidence="3">
    <location>
        <position position="152"/>
    </location>
</feature>
<accession>A0A4Y4C515</accession>
<feature type="active site" description="Proton acceptor" evidence="2">
    <location>
        <position position="74"/>
    </location>
</feature>
<dbReference type="EMBL" id="BJNT01000013">
    <property type="protein sequence ID" value="GEC86454.1"/>
    <property type="molecule type" value="Genomic_DNA"/>
</dbReference>
<dbReference type="InterPro" id="IPR000888">
    <property type="entry name" value="RmlC-like"/>
</dbReference>
<dbReference type="InterPro" id="IPR011051">
    <property type="entry name" value="RmlC_Cupin_sf"/>
</dbReference>
<dbReference type="PANTHER" id="PTHR21047">
    <property type="entry name" value="DTDP-6-DEOXY-D-GLUCOSE-3,5 EPIMERASE"/>
    <property type="match status" value="1"/>
</dbReference>
<dbReference type="GO" id="GO:0008830">
    <property type="term" value="F:dTDP-4-dehydrorhamnose 3,5-epimerase activity"/>
    <property type="evidence" value="ECO:0007669"/>
    <property type="project" value="InterPro"/>
</dbReference>